<dbReference type="Proteomes" id="UP001320326">
    <property type="component" value="Chromosome"/>
</dbReference>
<dbReference type="KEGG" id="seme:MIZ01_0570"/>
<name>A0AAN1X902_9PROT</name>
<reference evidence="1 2" key="1">
    <citation type="journal article" date="2022" name="Int. J. Syst. Evol. Microbiol.">
        <title>&lt;i&gt;Sideroxyarcus emersonii&lt;/i&gt; gen. nov. sp. nov., a neutrophilic, microaerobic iron- and thiosulfate-oxidizing bacterium isolated from iron-rich wetland sediment.</title>
        <authorList>
            <person name="Kato S."/>
            <person name="Itoh T."/>
            <person name="Iino T."/>
            <person name="Ohkuma M."/>
        </authorList>
    </citation>
    <scope>NUCLEOTIDE SEQUENCE [LARGE SCALE GENOMIC DNA]</scope>
    <source>
        <strain evidence="1 2">MIZ01</strain>
    </source>
</reference>
<evidence type="ECO:0000313" key="2">
    <source>
        <dbReference type="Proteomes" id="UP001320326"/>
    </source>
</evidence>
<sequence length="217" mass="23938">MVTSLMDNDVLHKTTAYGLFADMLAIPRLQKEVYGALGTAKFVVRKKLSKRPPSRGVDAALTEFTAALGMLKEIEPTPEEVETAANIERLAQLQNLELDTGESILCAVLLARHLGHILTGDKRAIKALEVLNAAEPYLNNFKSKIICLEQLFYWLANNHEIQKVRNAVCADKTVDSALASCFGCYSPEVQNETCIEGLNSYIQDLRQDAPNVLASED</sequence>
<dbReference type="EMBL" id="AP023423">
    <property type="protein sequence ID" value="BCK86804.1"/>
    <property type="molecule type" value="Genomic_DNA"/>
</dbReference>
<keyword evidence="2" id="KW-1185">Reference proteome</keyword>
<accession>A0AAN1X902</accession>
<protein>
    <submittedName>
        <fullName evidence="1">Uncharacterized protein</fullName>
    </submittedName>
</protein>
<evidence type="ECO:0000313" key="1">
    <source>
        <dbReference type="EMBL" id="BCK86804.1"/>
    </source>
</evidence>
<gene>
    <name evidence="1" type="ORF">MIZ01_0570</name>
</gene>
<dbReference type="AlphaFoldDB" id="A0AAN1X902"/>
<organism evidence="1 2">
    <name type="scientific">Sideroxyarcus emersonii</name>
    <dbReference type="NCBI Taxonomy" id="2764705"/>
    <lineage>
        <taxon>Bacteria</taxon>
        <taxon>Pseudomonadati</taxon>
        <taxon>Pseudomonadota</taxon>
        <taxon>Betaproteobacteria</taxon>
        <taxon>Nitrosomonadales</taxon>
        <taxon>Gallionellaceae</taxon>
        <taxon>Sideroxyarcus</taxon>
    </lineage>
</organism>
<proteinExistence type="predicted"/>